<proteinExistence type="predicted"/>
<organism evidence="1 2">
    <name type="scientific">Candidatus Mancarchaeum acidiphilum</name>
    <dbReference type="NCBI Taxonomy" id="1920749"/>
    <lineage>
        <taxon>Archaea</taxon>
        <taxon>Candidatus Micrarchaeota</taxon>
        <taxon>Candidatus Mancarchaeum</taxon>
    </lineage>
</organism>
<keyword evidence="2" id="KW-1185">Reference proteome</keyword>
<reference evidence="1 2" key="1">
    <citation type="journal article" date="2017" name="Nat. Commun.">
        <title>'ARMAN' archaea depend on association with euryarchaeal host in culture and in situ.</title>
        <authorList>
            <person name="Golyshina O."/>
            <person name="Toshchakov S."/>
            <person name="Makarova K."/>
            <person name="Gavrilov S."/>
            <person name="Korzhenkov A."/>
            <person name="La Cono V."/>
            <person name="Arcadi E."/>
            <person name="Nechitaylo T."/>
            <person name="Ferrer M."/>
            <person name="Kublanov I."/>
            <person name="Wolf Y."/>
            <person name="Yakimov M."/>
            <person name="Golyshin P."/>
            <person name="Slesarev A."/>
            <person name="Kozyavkin S."/>
        </authorList>
    </citation>
    <scope>NUCLEOTIDE SEQUENCE [LARGE SCALE GENOMIC DNA]</scope>
    <source>
        <strain evidence="1 2">Mia14</strain>
    </source>
</reference>
<dbReference type="EMBL" id="CP019964">
    <property type="protein sequence ID" value="ASI14066.1"/>
    <property type="molecule type" value="Genomic_DNA"/>
</dbReference>
<gene>
    <name evidence="1" type="ORF">Mia14_0772</name>
</gene>
<dbReference type="Proteomes" id="UP000197679">
    <property type="component" value="Chromosome"/>
</dbReference>
<name>A0A218NNN8_9ARCH</name>
<accession>A0A218NNN8</accession>
<dbReference type="KEGG" id="marh:Mia14_0772"/>
<evidence type="ECO:0000313" key="2">
    <source>
        <dbReference type="Proteomes" id="UP000197679"/>
    </source>
</evidence>
<evidence type="ECO:0000313" key="1">
    <source>
        <dbReference type="EMBL" id="ASI14066.1"/>
    </source>
</evidence>
<dbReference type="AlphaFoldDB" id="A0A218NNN8"/>
<protein>
    <submittedName>
        <fullName evidence="1">Uncharacterized protein</fullName>
    </submittedName>
</protein>
<sequence>MIFLEEKRSKEGLEGSRVKKARVVRSTSSIRQRTVYYRFYLVKPNFNTDLQELSMQIMSFKEVAEVYLTEGDSGILVKTKFFNDSKPQAIEGFLKKTIPYKYGILVSPIQYEKYLKNGKPYISKLKHRIAYQNKVKLKSEEQYR</sequence>